<dbReference type="OrthoDB" id="880459at2"/>
<dbReference type="InterPro" id="IPR005184">
    <property type="entry name" value="DUF306_Meta_HslJ"/>
</dbReference>
<keyword evidence="1" id="KW-0732">Signal</keyword>
<dbReference type="Proteomes" id="UP000254808">
    <property type="component" value="Chromosome"/>
</dbReference>
<dbReference type="PANTHER" id="PTHR35535:SF1">
    <property type="entry name" value="HEAT SHOCK PROTEIN HSLJ"/>
    <property type="match status" value="1"/>
</dbReference>
<feature type="domain" description="DUF306" evidence="2">
    <location>
        <begin position="45"/>
        <end position="155"/>
    </location>
</feature>
<reference evidence="3 4" key="1">
    <citation type="submission" date="2018-03" db="EMBL/GenBank/DDBJ databases">
        <title>Phenotypic and genomic properties of Cyclonatronum proteinivorum gen. nov., sp. nov., a haloalkaliphilic bacteroidete from soda lakes possessing Na+-translocating rhodopsin.</title>
        <authorList>
            <person name="Toshchakov S.V."/>
            <person name="Korzhenkov A."/>
            <person name="Samarov N.I."/>
            <person name="Kublanov I.V."/>
            <person name="Muntyan M.S."/>
            <person name="Sorokin D.Y."/>
        </authorList>
    </citation>
    <scope>NUCLEOTIDE SEQUENCE [LARGE SCALE GENOMIC DNA]</scope>
    <source>
        <strain evidence="3 4">Omega</strain>
    </source>
</reference>
<keyword evidence="4" id="KW-1185">Reference proteome</keyword>
<dbReference type="InterPro" id="IPR038670">
    <property type="entry name" value="HslJ-like_sf"/>
</dbReference>
<evidence type="ECO:0000313" key="4">
    <source>
        <dbReference type="Proteomes" id="UP000254808"/>
    </source>
</evidence>
<sequence>MKPIQIFVLLCTAALLFLAACESHETQSTDAESMQQAVPESITTQTLSESNWVLVNLHGEEFTLTMEGARQPGITFDGAEERVYGFAGCNQFTGGFTLEEAGRLSFTQMASTKMFCPDMEVEDRYMEALEQTTHAVMIEGMLQFSDRESAVVAVFYADPETPDF</sequence>
<dbReference type="InterPro" id="IPR053147">
    <property type="entry name" value="Hsp_HslJ-like"/>
</dbReference>
<organism evidence="3 4">
    <name type="scientific">Cyclonatronum proteinivorum</name>
    <dbReference type="NCBI Taxonomy" id="1457365"/>
    <lineage>
        <taxon>Bacteria</taxon>
        <taxon>Pseudomonadati</taxon>
        <taxon>Balneolota</taxon>
        <taxon>Balneolia</taxon>
        <taxon>Balneolales</taxon>
        <taxon>Cyclonatronaceae</taxon>
        <taxon>Cyclonatronum</taxon>
    </lineage>
</organism>
<name>A0A345UNM4_9BACT</name>
<dbReference type="Gene3D" id="2.40.128.270">
    <property type="match status" value="1"/>
</dbReference>
<feature type="chain" id="PRO_5016626174" evidence="1">
    <location>
        <begin position="20"/>
        <end position="164"/>
    </location>
</feature>
<dbReference type="PANTHER" id="PTHR35535">
    <property type="entry name" value="HEAT SHOCK PROTEIN HSLJ"/>
    <property type="match status" value="1"/>
</dbReference>
<feature type="signal peptide" evidence="1">
    <location>
        <begin position="1"/>
        <end position="19"/>
    </location>
</feature>
<dbReference type="PROSITE" id="PS51257">
    <property type="entry name" value="PROKAR_LIPOPROTEIN"/>
    <property type="match status" value="1"/>
</dbReference>
<dbReference type="RefSeq" id="WP_114985209.1">
    <property type="nucleotide sequence ID" value="NZ_CP027806.1"/>
</dbReference>
<evidence type="ECO:0000256" key="1">
    <source>
        <dbReference type="SAM" id="SignalP"/>
    </source>
</evidence>
<gene>
    <name evidence="3" type="ORF">CYPRO_2838</name>
</gene>
<accession>A0A345UNM4</accession>
<dbReference type="EMBL" id="CP027806">
    <property type="protein sequence ID" value="AXJ02076.1"/>
    <property type="molecule type" value="Genomic_DNA"/>
</dbReference>
<protein>
    <submittedName>
        <fullName evidence="3">META domain-containing protein</fullName>
    </submittedName>
</protein>
<dbReference type="KEGG" id="cprv:CYPRO_2838"/>
<dbReference type="Pfam" id="PF03724">
    <property type="entry name" value="META"/>
    <property type="match status" value="1"/>
</dbReference>
<evidence type="ECO:0000259" key="2">
    <source>
        <dbReference type="Pfam" id="PF03724"/>
    </source>
</evidence>
<dbReference type="AlphaFoldDB" id="A0A345UNM4"/>
<evidence type="ECO:0000313" key="3">
    <source>
        <dbReference type="EMBL" id="AXJ02076.1"/>
    </source>
</evidence>
<proteinExistence type="predicted"/>